<dbReference type="EMBL" id="ATHO01000153">
    <property type="protein sequence ID" value="EQB01612.1"/>
    <property type="molecule type" value="Genomic_DNA"/>
</dbReference>
<evidence type="ECO:0000256" key="2">
    <source>
        <dbReference type="SAM" id="MobiDB-lite"/>
    </source>
</evidence>
<evidence type="ECO:0000313" key="4">
    <source>
        <dbReference type="Proteomes" id="UP000015525"/>
    </source>
</evidence>
<evidence type="ECO:0000256" key="1">
    <source>
        <dbReference type="SAM" id="Coils"/>
    </source>
</evidence>
<protein>
    <submittedName>
        <fullName evidence="3">Uncharacterized protein</fullName>
    </submittedName>
</protein>
<dbReference type="PATRIC" id="fig|1329909.3.peg.3412"/>
<keyword evidence="1" id="KW-0175">Coiled coil</keyword>
<proteinExistence type="predicted"/>
<feature type="region of interest" description="Disordered" evidence="2">
    <location>
        <begin position="1"/>
        <end position="25"/>
    </location>
</feature>
<gene>
    <name evidence="3" type="ORF">L288_17735</name>
</gene>
<reference evidence="3 4" key="1">
    <citation type="journal article" date="2013" name="Genome Announc.">
        <title>Draft Genome Sequence of Sphingobium quisquiliarum Strain P25T, a Novel Hexachlorocyclohexane (HCH)-Degrading Bacterium Isolated from an HCH Dumpsite.</title>
        <authorList>
            <person name="Kumar Singh A."/>
            <person name="Sangwan N."/>
            <person name="Sharma A."/>
            <person name="Gupta V."/>
            <person name="Khurana J.P."/>
            <person name="Lal R."/>
        </authorList>
    </citation>
    <scope>NUCLEOTIDE SEQUENCE [LARGE SCALE GENOMIC DNA]</scope>
    <source>
        <strain evidence="3 4">P25</strain>
    </source>
</reference>
<accession>T0GLN4</accession>
<keyword evidence="4" id="KW-1185">Reference proteome</keyword>
<organism evidence="3 4">
    <name type="scientific">Sphingobium quisquiliarum P25</name>
    <dbReference type="NCBI Taxonomy" id="1329909"/>
    <lineage>
        <taxon>Bacteria</taxon>
        <taxon>Pseudomonadati</taxon>
        <taxon>Pseudomonadota</taxon>
        <taxon>Alphaproteobacteria</taxon>
        <taxon>Sphingomonadales</taxon>
        <taxon>Sphingomonadaceae</taxon>
        <taxon>Sphingobium</taxon>
    </lineage>
</organism>
<comment type="caution">
    <text evidence="3">The sequence shown here is derived from an EMBL/GenBank/DDBJ whole genome shotgun (WGS) entry which is preliminary data.</text>
</comment>
<dbReference type="Proteomes" id="UP000015525">
    <property type="component" value="Unassembled WGS sequence"/>
</dbReference>
<name>T0GLN4_9SPHN</name>
<dbReference type="AlphaFoldDB" id="T0GLN4"/>
<sequence length="132" mass="14648">MVLTSPVMAQSQTSEAVPPAEAVQQDPELVRAQRIADNARQEVERLRAELALKDELIALGIERNAELYAIALEVIDKGLNKRSIDPFLQTQRVRMENLTQDYVDRAHAARIYPGMPAPSEQQATDPASPQSN</sequence>
<feature type="coiled-coil region" evidence="1">
    <location>
        <begin position="29"/>
        <end position="56"/>
    </location>
</feature>
<evidence type="ECO:0000313" key="3">
    <source>
        <dbReference type="EMBL" id="EQB01612.1"/>
    </source>
</evidence>